<comment type="similarity">
    <text evidence="8">Belongs to the ABC transporter superfamily. Drug exporter-1 (DrugE1) (TC 3.A.1.105) family.</text>
</comment>
<evidence type="ECO:0000256" key="8">
    <source>
        <dbReference type="ARBA" id="ARBA00049985"/>
    </source>
</evidence>
<dbReference type="AlphaFoldDB" id="H1Z0J6"/>
<dbReference type="PANTHER" id="PTHR43582:SF4">
    <property type="entry name" value="ANTIBIOTIC RESISTANCE ABC TRANSPORTER ATP-BINDING PROTEIN"/>
    <property type="match status" value="1"/>
</dbReference>
<dbReference type="OrthoDB" id="31298at2157"/>
<dbReference type="STRING" id="937775.Metlim_1142"/>
<keyword evidence="2" id="KW-0813">Transport</keyword>
<dbReference type="SUPFAM" id="SSF52540">
    <property type="entry name" value="P-loop containing nucleoside triphosphate hydrolases"/>
    <property type="match status" value="1"/>
</dbReference>
<dbReference type="GO" id="GO:0005886">
    <property type="term" value="C:plasma membrane"/>
    <property type="evidence" value="ECO:0007669"/>
    <property type="project" value="UniProtKB-SubCell"/>
</dbReference>
<evidence type="ECO:0000256" key="4">
    <source>
        <dbReference type="ARBA" id="ARBA00022741"/>
    </source>
</evidence>
<dbReference type="PROSITE" id="PS50893">
    <property type="entry name" value="ABC_TRANSPORTER_2"/>
    <property type="match status" value="1"/>
</dbReference>
<dbReference type="PROSITE" id="PS00211">
    <property type="entry name" value="ABC_TRANSPORTER_1"/>
    <property type="match status" value="1"/>
</dbReference>
<proteinExistence type="inferred from homology"/>
<dbReference type="InterPro" id="IPR005894">
    <property type="entry name" value="DrrA"/>
</dbReference>
<keyword evidence="11" id="KW-1185">Reference proteome</keyword>
<keyword evidence="3" id="KW-1003">Cell membrane</keyword>
<evidence type="ECO:0000256" key="2">
    <source>
        <dbReference type="ARBA" id="ARBA00022448"/>
    </source>
</evidence>
<sequence>MSDENIIEVSALSHSYGDFEAVREISFAVKRGEIFSFLGPNGAGKSTAINVLITLLKIQKGRVTISGYELSTDPQGVRESIGIVFQEITLDRDMTVEETLQFHGRLYSMKTEEIKSRTDELLNLVGLNDKRDKYTKELSGGMKRRLEIARGLMTRPDVLFLDEPTIGLDPQTRRKTWEYLRDVNREGTTIFLTTHYMDEADVLSDRISIIDHGEIIITGTPAELKNNLGEDLIYLETSDIRASKDILGKFPGVKEVRGKESGLILSTTKDGTRILPELIKTLEHDGITIELVNLKKPSMDDVFMHYTGKELRDGSDRDIGAEGR</sequence>
<dbReference type="InParanoid" id="H1Z0J6"/>
<dbReference type="InterPro" id="IPR025302">
    <property type="entry name" value="DrrA1/2-like_C"/>
</dbReference>
<keyword evidence="7" id="KW-0472">Membrane</keyword>
<dbReference type="GO" id="GO:1900753">
    <property type="term" value="P:doxorubicin transport"/>
    <property type="evidence" value="ECO:0007669"/>
    <property type="project" value="InterPro"/>
</dbReference>
<keyword evidence="6" id="KW-1278">Translocase</keyword>
<evidence type="ECO:0000256" key="1">
    <source>
        <dbReference type="ARBA" id="ARBA00004413"/>
    </source>
</evidence>
<organism evidence="10 11">
    <name type="scientific">Methanoplanus limicola DSM 2279</name>
    <dbReference type="NCBI Taxonomy" id="937775"/>
    <lineage>
        <taxon>Archaea</taxon>
        <taxon>Methanobacteriati</taxon>
        <taxon>Methanobacteriota</taxon>
        <taxon>Stenosarchaea group</taxon>
        <taxon>Methanomicrobia</taxon>
        <taxon>Methanomicrobiales</taxon>
        <taxon>Methanomicrobiaceae</taxon>
        <taxon>Methanoplanus</taxon>
    </lineage>
</organism>
<dbReference type="InterPro" id="IPR017871">
    <property type="entry name" value="ABC_transporter-like_CS"/>
</dbReference>
<dbReference type="Gene3D" id="3.40.50.300">
    <property type="entry name" value="P-loop containing nucleotide triphosphate hydrolases"/>
    <property type="match status" value="1"/>
</dbReference>
<dbReference type="GO" id="GO:0043215">
    <property type="term" value="P:daunorubicin transport"/>
    <property type="evidence" value="ECO:0007669"/>
    <property type="project" value="InterPro"/>
</dbReference>
<dbReference type="Pfam" id="PF13732">
    <property type="entry name" value="DrrA1-3_C"/>
    <property type="match status" value="1"/>
</dbReference>
<evidence type="ECO:0000313" key="10">
    <source>
        <dbReference type="EMBL" id="EHQ35253.1"/>
    </source>
</evidence>
<name>H1Z0J6_9EURY</name>
<dbReference type="Proteomes" id="UP000005741">
    <property type="component" value="Chromosome"/>
</dbReference>
<keyword evidence="5" id="KW-0067">ATP-binding</keyword>
<evidence type="ECO:0000313" key="11">
    <source>
        <dbReference type="Proteomes" id="UP000005741"/>
    </source>
</evidence>
<dbReference type="RefSeq" id="WP_004076996.1">
    <property type="nucleotide sequence ID" value="NZ_CM001436.1"/>
</dbReference>
<evidence type="ECO:0000256" key="3">
    <source>
        <dbReference type="ARBA" id="ARBA00022475"/>
    </source>
</evidence>
<dbReference type="InterPro" id="IPR027417">
    <property type="entry name" value="P-loop_NTPase"/>
</dbReference>
<evidence type="ECO:0000256" key="5">
    <source>
        <dbReference type="ARBA" id="ARBA00022840"/>
    </source>
</evidence>
<gene>
    <name evidence="10" type="ORF">Metlim_1142</name>
</gene>
<feature type="domain" description="ABC transporter" evidence="9">
    <location>
        <begin position="7"/>
        <end position="237"/>
    </location>
</feature>
<dbReference type="InterPro" id="IPR003439">
    <property type="entry name" value="ABC_transporter-like_ATP-bd"/>
</dbReference>
<dbReference type="FunFam" id="3.40.50.300:FF:000589">
    <property type="entry name" value="ABC transporter, ATP-binding subunit"/>
    <property type="match status" value="1"/>
</dbReference>
<dbReference type="GO" id="GO:0016887">
    <property type="term" value="F:ATP hydrolysis activity"/>
    <property type="evidence" value="ECO:0007669"/>
    <property type="project" value="InterPro"/>
</dbReference>
<reference evidence="10 11" key="1">
    <citation type="submission" date="2011-10" db="EMBL/GenBank/DDBJ databases">
        <title>The Improved High-Quality Draft genome of Methanoplanus limicola DSM 2279.</title>
        <authorList>
            <consortium name="US DOE Joint Genome Institute (JGI-PGF)"/>
            <person name="Lucas S."/>
            <person name="Copeland A."/>
            <person name="Lapidus A."/>
            <person name="Glavina del Rio T."/>
            <person name="Dalin E."/>
            <person name="Tice H."/>
            <person name="Bruce D."/>
            <person name="Goodwin L."/>
            <person name="Pitluck S."/>
            <person name="Peters L."/>
            <person name="Mikhailova N."/>
            <person name="Lu M."/>
            <person name="Kyrpides N."/>
            <person name="Mavromatis K."/>
            <person name="Ivanova N."/>
            <person name="Markowitz V."/>
            <person name="Cheng J.-F."/>
            <person name="Hugenholtz P."/>
            <person name="Woyke T."/>
            <person name="Wu D."/>
            <person name="Wirth R."/>
            <person name="Brambilla E.-M."/>
            <person name="Klenk H.-P."/>
            <person name="Eisen J.A."/>
        </authorList>
    </citation>
    <scope>NUCLEOTIDE SEQUENCE [LARGE SCALE GENOMIC DNA]</scope>
    <source>
        <strain evidence="10 11">DSM 2279</strain>
    </source>
</reference>
<accession>H1Z0J6</accession>
<keyword evidence="4" id="KW-0547">Nucleotide-binding</keyword>
<dbReference type="Pfam" id="PF00005">
    <property type="entry name" value="ABC_tran"/>
    <property type="match status" value="1"/>
</dbReference>
<dbReference type="GO" id="GO:0005524">
    <property type="term" value="F:ATP binding"/>
    <property type="evidence" value="ECO:0007669"/>
    <property type="project" value="UniProtKB-KW"/>
</dbReference>
<dbReference type="PANTHER" id="PTHR43582">
    <property type="entry name" value="LINEARMYCIN RESISTANCE ATP-BINDING PROTEIN LNRL"/>
    <property type="match status" value="1"/>
</dbReference>
<dbReference type="EMBL" id="CM001436">
    <property type="protein sequence ID" value="EHQ35253.1"/>
    <property type="molecule type" value="Genomic_DNA"/>
</dbReference>
<dbReference type="SMART" id="SM00382">
    <property type="entry name" value="AAA"/>
    <property type="match status" value="1"/>
</dbReference>
<protein>
    <submittedName>
        <fullName evidence="10">Daunorubicin resistance ABC transporter ATPase subunit</fullName>
    </submittedName>
</protein>
<dbReference type="InterPro" id="IPR003593">
    <property type="entry name" value="AAA+_ATPase"/>
</dbReference>
<comment type="subcellular location">
    <subcellularLocation>
        <location evidence="1">Cell membrane</location>
        <topology evidence="1">Peripheral membrane protein</topology>
        <orientation evidence="1">Cytoplasmic side</orientation>
    </subcellularLocation>
</comment>
<dbReference type="NCBIfam" id="TIGR01188">
    <property type="entry name" value="drrA"/>
    <property type="match status" value="1"/>
</dbReference>
<evidence type="ECO:0000259" key="9">
    <source>
        <dbReference type="PROSITE" id="PS50893"/>
    </source>
</evidence>
<dbReference type="PATRIC" id="fig|937775.9.peg.1309"/>
<evidence type="ECO:0000256" key="6">
    <source>
        <dbReference type="ARBA" id="ARBA00022967"/>
    </source>
</evidence>
<dbReference type="HOGENOM" id="CLU_000604_1_2_2"/>
<evidence type="ECO:0000256" key="7">
    <source>
        <dbReference type="ARBA" id="ARBA00023136"/>
    </source>
</evidence>